<reference evidence="1" key="2">
    <citation type="journal article" date="2015" name="Data Brief">
        <title>Shoot transcriptome of the giant reed, Arundo donax.</title>
        <authorList>
            <person name="Barrero R.A."/>
            <person name="Guerrero F.D."/>
            <person name="Moolhuijzen P."/>
            <person name="Goolsby J.A."/>
            <person name="Tidwell J."/>
            <person name="Bellgard S.E."/>
            <person name="Bellgard M.I."/>
        </authorList>
    </citation>
    <scope>NUCLEOTIDE SEQUENCE</scope>
    <source>
        <tissue evidence="1">Shoot tissue taken approximately 20 cm above the soil surface</tissue>
    </source>
</reference>
<organism evidence="1">
    <name type="scientific">Arundo donax</name>
    <name type="common">Giant reed</name>
    <name type="synonym">Donax arundinaceus</name>
    <dbReference type="NCBI Taxonomy" id="35708"/>
    <lineage>
        <taxon>Eukaryota</taxon>
        <taxon>Viridiplantae</taxon>
        <taxon>Streptophyta</taxon>
        <taxon>Embryophyta</taxon>
        <taxon>Tracheophyta</taxon>
        <taxon>Spermatophyta</taxon>
        <taxon>Magnoliopsida</taxon>
        <taxon>Liliopsida</taxon>
        <taxon>Poales</taxon>
        <taxon>Poaceae</taxon>
        <taxon>PACMAD clade</taxon>
        <taxon>Arundinoideae</taxon>
        <taxon>Arundineae</taxon>
        <taxon>Arundo</taxon>
    </lineage>
</organism>
<dbReference type="AlphaFoldDB" id="A0A0A9E9T8"/>
<sequence length="39" mass="4045">MYSTNNLQNEVDGPIRVILTSHPQPTAAAAGCGCKSMAP</sequence>
<reference evidence="1" key="1">
    <citation type="submission" date="2014-09" db="EMBL/GenBank/DDBJ databases">
        <authorList>
            <person name="Magalhaes I.L.F."/>
            <person name="Oliveira U."/>
            <person name="Santos F.R."/>
            <person name="Vidigal T.H.D.A."/>
            <person name="Brescovit A.D."/>
            <person name="Santos A.J."/>
        </authorList>
    </citation>
    <scope>NUCLEOTIDE SEQUENCE</scope>
    <source>
        <tissue evidence="1">Shoot tissue taken approximately 20 cm above the soil surface</tissue>
    </source>
</reference>
<dbReference type="EMBL" id="GBRH01201079">
    <property type="protein sequence ID" value="JAD96816.1"/>
    <property type="molecule type" value="Transcribed_RNA"/>
</dbReference>
<evidence type="ECO:0000313" key="1">
    <source>
        <dbReference type="EMBL" id="JAD96816.1"/>
    </source>
</evidence>
<accession>A0A0A9E9T8</accession>
<proteinExistence type="predicted"/>
<protein>
    <submittedName>
        <fullName evidence="1">Uncharacterized protein</fullName>
    </submittedName>
</protein>
<name>A0A0A9E9T8_ARUDO</name>